<feature type="non-terminal residue" evidence="15">
    <location>
        <position position="456"/>
    </location>
</feature>
<evidence type="ECO:0000256" key="6">
    <source>
        <dbReference type="ARBA" id="ARBA00022989"/>
    </source>
</evidence>
<dbReference type="GO" id="GO:0006814">
    <property type="term" value="P:sodium ion transport"/>
    <property type="evidence" value="ECO:0007669"/>
    <property type="project" value="UniProtKB-KW"/>
</dbReference>
<keyword evidence="16" id="KW-1185">Reference proteome</keyword>
<dbReference type="Proteomes" id="UP000494163">
    <property type="component" value="Chromosome 2R"/>
</dbReference>
<dbReference type="GO" id="GO:0016020">
    <property type="term" value="C:membrane"/>
    <property type="evidence" value="ECO:0007669"/>
    <property type="project" value="UniProtKB-SubCell"/>
</dbReference>
<evidence type="ECO:0000256" key="3">
    <source>
        <dbReference type="ARBA" id="ARBA00022448"/>
    </source>
</evidence>
<feature type="transmembrane region" description="Helical" evidence="13">
    <location>
        <begin position="388"/>
        <end position="411"/>
    </location>
</feature>
<evidence type="ECO:0000256" key="7">
    <source>
        <dbReference type="ARBA" id="ARBA00023053"/>
    </source>
</evidence>
<feature type="non-terminal residue" evidence="15">
    <location>
        <position position="1"/>
    </location>
</feature>
<keyword evidence="5" id="KW-0769">Symport</keyword>
<feature type="transmembrane region" description="Helical" evidence="13">
    <location>
        <begin position="423"/>
        <end position="442"/>
    </location>
</feature>
<feature type="transmembrane region" description="Helical" evidence="13">
    <location>
        <begin position="95"/>
        <end position="120"/>
    </location>
</feature>
<feature type="transmembrane region" description="Helical" evidence="13">
    <location>
        <begin position="355"/>
        <end position="376"/>
    </location>
</feature>
<evidence type="ECO:0000256" key="9">
    <source>
        <dbReference type="ARBA" id="ARBA00023136"/>
    </source>
</evidence>
<dbReference type="Pfam" id="PF07690">
    <property type="entry name" value="MFS_1"/>
    <property type="match status" value="1"/>
</dbReference>
<evidence type="ECO:0000256" key="5">
    <source>
        <dbReference type="ARBA" id="ARBA00022847"/>
    </source>
</evidence>
<protein>
    <recommendedName>
        <fullName evidence="12">Putative inorganic phosphate cotransporter</fullName>
    </recommendedName>
</protein>
<name>A0A0M3QVF6_DROBS</name>
<accession>A0A0M3QVF6</accession>
<evidence type="ECO:0000256" key="13">
    <source>
        <dbReference type="SAM" id="Phobius"/>
    </source>
</evidence>
<dbReference type="CDD" id="cd17318">
    <property type="entry name" value="MFS_SLC17"/>
    <property type="match status" value="1"/>
</dbReference>
<feature type="domain" description="Major facilitator superfamily (MFS) profile" evidence="14">
    <location>
        <begin position="14"/>
        <end position="447"/>
    </location>
</feature>
<gene>
    <name evidence="15" type="ORF">Dbus_chr2Rg1872</name>
</gene>
<dbReference type="GO" id="GO:0006820">
    <property type="term" value="P:monoatomic anion transport"/>
    <property type="evidence" value="ECO:0007669"/>
    <property type="project" value="TreeGrafter"/>
</dbReference>
<feature type="transmembrane region" description="Helical" evidence="13">
    <location>
        <begin position="295"/>
        <end position="316"/>
    </location>
</feature>
<evidence type="ECO:0000256" key="10">
    <source>
        <dbReference type="ARBA" id="ARBA00023201"/>
    </source>
</evidence>
<dbReference type="EMBL" id="CP012524">
    <property type="protein sequence ID" value="ALC42293.1"/>
    <property type="molecule type" value="Genomic_DNA"/>
</dbReference>
<evidence type="ECO:0000256" key="4">
    <source>
        <dbReference type="ARBA" id="ARBA00022692"/>
    </source>
</evidence>
<feature type="transmembrane region" description="Helical" evidence="13">
    <location>
        <begin position="186"/>
        <end position="207"/>
    </location>
</feature>
<dbReference type="STRING" id="30019.A0A0M3QVF6"/>
<comment type="function">
    <text evidence="11">May be an inorganic phosphate cotransporter.</text>
</comment>
<evidence type="ECO:0000256" key="2">
    <source>
        <dbReference type="ARBA" id="ARBA00008586"/>
    </source>
</evidence>
<keyword evidence="9 13" id="KW-0472">Membrane</keyword>
<dbReference type="InterPro" id="IPR011701">
    <property type="entry name" value="MFS"/>
</dbReference>
<keyword evidence="8" id="KW-0406">Ion transport</keyword>
<evidence type="ECO:0000259" key="14">
    <source>
        <dbReference type="PROSITE" id="PS50850"/>
    </source>
</evidence>
<comment type="subcellular location">
    <subcellularLocation>
        <location evidence="1">Membrane</location>
        <topology evidence="1">Multi-pass membrane protein</topology>
    </subcellularLocation>
</comment>
<evidence type="ECO:0000256" key="11">
    <source>
        <dbReference type="ARBA" id="ARBA00054632"/>
    </source>
</evidence>
<evidence type="ECO:0000256" key="8">
    <source>
        <dbReference type="ARBA" id="ARBA00023065"/>
    </source>
</evidence>
<dbReference type="GO" id="GO:0015293">
    <property type="term" value="F:symporter activity"/>
    <property type="evidence" value="ECO:0007669"/>
    <property type="project" value="UniProtKB-KW"/>
</dbReference>
<dbReference type="FunFam" id="1.20.1250.20:FF:000144">
    <property type="entry name" value="Picot, isoform B"/>
    <property type="match status" value="1"/>
</dbReference>
<dbReference type="SUPFAM" id="SSF103473">
    <property type="entry name" value="MFS general substrate transporter"/>
    <property type="match status" value="1"/>
</dbReference>
<evidence type="ECO:0000256" key="12">
    <source>
        <dbReference type="ARBA" id="ARBA00068450"/>
    </source>
</evidence>
<keyword evidence="7" id="KW-0915">Sodium</keyword>
<dbReference type="OrthoDB" id="2985014at2759"/>
<evidence type="ECO:0000256" key="1">
    <source>
        <dbReference type="ARBA" id="ARBA00004141"/>
    </source>
</evidence>
<feature type="transmembrane region" description="Helical" evidence="13">
    <location>
        <begin position="67"/>
        <end position="88"/>
    </location>
</feature>
<dbReference type="PANTHER" id="PTHR11662:SF280">
    <property type="entry name" value="FI21844P1-RELATED"/>
    <property type="match status" value="1"/>
</dbReference>
<evidence type="ECO:0000313" key="15">
    <source>
        <dbReference type="EMBL" id="ALC42293.1"/>
    </source>
</evidence>
<dbReference type="InterPro" id="IPR020846">
    <property type="entry name" value="MFS_dom"/>
</dbReference>
<keyword evidence="4 13" id="KW-0812">Transmembrane</keyword>
<sequence>SAMSSQSKVCKGPAIGVRHLQSLLLFLGLTVMHIARLNVSVAIVAMTNAESTNPDFPEHHWTERQKSYILSSFYWGYILTLCPGSFLCRRFGAKVVLFIASCGTAIFSFVTPSSIAWGGWQVFCGIRIVQGLFQGVIFPAVTEHLAVWSPPEERNRLGAFSYTGSDCGTVLAMFISGMIAKGPLGWPGISYVSGALCGAWCILWLICGANNATESRFISDAECKYIESSLQHSDDFHARNIPIPWRAICTSIPFLALLAARCSETYGLSTLQAEIPSYMNGVLQMDIQSNAVFSSLPFLTMWMMSYVYLIIADVLLRRKWLSLTSVRKLFNTIAFWLPAAGLIAIGFLSEENTKMAIALMTISVGINAGSTIGSTLNTIDLSPNHAGFLMGFSNTVANVIPILTPLIAGLIVVDKHDASQWRWVFVIAAGVYFTGNSFFLIFGRTSVQSWNEPPTK</sequence>
<dbReference type="Gene3D" id="1.20.1250.20">
    <property type="entry name" value="MFS general substrate transporter like domains"/>
    <property type="match status" value="2"/>
</dbReference>
<evidence type="ECO:0000313" key="16">
    <source>
        <dbReference type="Proteomes" id="UP000494163"/>
    </source>
</evidence>
<organism evidence="15 16">
    <name type="scientific">Drosophila busckii</name>
    <name type="common">Fruit fly</name>
    <dbReference type="NCBI Taxonomy" id="30019"/>
    <lineage>
        <taxon>Eukaryota</taxon>
        <taxon>Metazoa</taxon>
        <taxon>Ecdysozoa</taxon>
        <taxon>Arthropoda</taxon>
        <taxon>Hexapoda</taxon>
        <taxon>Insecta</taxon>
        <taxon>Pterygota</taxon>
        <taxon>Neoptera</taxon>
        <taxon>Endopterygota</taxon>
        <taxon>Diptera</taxon>
        <taxon>Brachycera</taxon>
        <taxon>Muscomorpha</taxon>
        <taxon>Ephydroidea</taxon>
        <taxon>Drosophilidae</taxon>
        <taxon>Drosophila</taxon>
    </lineage>
</organism>
<dbReference type="OMA" id="DKHDRGQ"/>
<dbReference type="InterPro" id="IPR050382">
    <property type="entry name" value="MFS_Na/Anion_cotransporter"/>
</dbReference>
<dbReference type="InterPro" id="IPR036259">
    <property type="entry name" value="MFS_trans_sf"/>
</dbReference>
<reference evidence="15 16" key="1">
    <citation type="submission" date="2015-08" db="EMBL/GenBank/DDBJ databases">
        <title>Ancestral chromatin configuration constrains chromatin evolution on differentiating sex chromosomes in Drosophila.</title>
        <authorList>
            <person name="Zhou Q."/>
            <person name="Bachtrog D."/>
        </authorList>
    </citation>
    <scope>NUCLEOTIDE SEQUENCE [LARGE SCALE GENOMIC DNA]</scope>
    <source>
        <tissue evidence="15">Whole larvae</tissue>
    </source>
</reference>
<feature type="transmembrane region" description="Helical" evidence="13">
    <location>
        <begin position="328"/>
        <end position="349"/>
    </location>
</feature>
<dbReference type="PROSITE" id="PS50850">
    <property type="entry name" value="MFS"/>
    <property type="match status" value="1"/>
</dbReference>
<dbReference type="FunFam" id="1.20.1250.20:FF:000003">
    <property type="entry name" value="Solute carrier family 17 member 3"/>
    <property type="match status" value="1"/>
</dbReference>
<feature type="transmembrane region" description="Helical" evidence="13">
    <location>
        <begin position="23"/>
        <end position="47"/>
    </location>
</feature>
<keyword evidence="3" id="KW-0813">Transport</keyword>
<comment type="similarity">
    <text evidence="2">Belongs to the major facilitator superfamily. Sodium/anion cotransporter family.</text>
</comment>
<dbReference type="PANTHER" id="PTHR11662">
    <property type="entry name" value="SOLUTE CARRIER FAMILY 17"/>
    <property type="match status" value="1"/>
</dbReference>
<proteinExistence type="inferred from homology"/>
<dbReference type="AlphaFoldDB" id="A0A0M3QVF6"/>
<keyword evidence="10" id="KW-0739">Sodium transport</keyword>
<keyword evidence="6 13" id="KW-1133">Transmembrane helix</keyword>